<feature type="domain" description="C2H2-type" evidence="2">
    <location>
        <begin position="431"/>
        <end position="460"/>
    </location>
</feature>
<sequence length="522" mass="55979">MTTAPQLTTRQSQHQGQCQERLMQLDSVPFDPDEAPLPGTPRMTAVHPKLEPTESPPPEIPSAQVSLPPTDGFSKSNRPKILPVFGDAVLVTYLGNGRHPEIAQAAGHQALPGGDDNFELSDDDLSQKSPSRDAGHLAGADIIQRSRTATSHGNTLQAVAADALQAVGGALGPYHGLDRPSAELSASTCQLSIHDDVLPSPSRRVKSPSTATTTTTTTLGRRLGAADAGSQSLLSPGSGELPPLQIDSPKYDSNGGQSMSLPSIRSTLGDIDHHLPTEMPTPGDRDLPIRRTGDAPAFSRSPTVGVPRFPSMPAGGRVSPPISPNETYQRSLPSPTSLAASSPYNFASTGSTHRSPAVHPNSASGKTLQVGYAIASPATMTSAADRMSIDGITNPQVGGYVCTYDRCTAPPFQTQYLLNSHFNVHSSARPHYCPVQGCPRAEGGRGFKRKNEMIRHGLVHNSPGYVCPFCEDREHKYPRPDNLQRHVRVHHMDKNKDDPRLRHVLAQRPNGLNRGRRRRAQA</sequence>
<feature type="compositionally biased region" description="Low complexity" evidence="1">
    <location>
        <begin position="331"/>
        <end position="343"/>
    </location>
</feature>
<dbReference type="EMBL" id="JAIWOZ010000006">
    <property type="protein sequence ID" value="KAH6604092.1"/>
    <property type="molecule type" value="Genomic_DNA"/>
</dbReference>
<proteinExistence type="predicted"/>
<dbReference type="GO" id="GO:0005634">
    <property type="term" value="C:nucleus"/>
    <property type="evidence" value="ECO:0007669"/>
    <property type="project" value="TreeGrafter"/>
</dbReference>
<dbReference type="SMART" id="SM00355">
    <property type="entry name" value="ZnF_C2H2"/>
    <property type="match status" value="3"/>
</dbReference>
<organism evidence="3 4">
    <name type="scientific">Trichoderma cornu-damae</name>
    <dbReference type="NCBI Taxonomy" id="654480"/>
    <lineage>
        <taxon>Eukaryota</taxon>
        <taxon>Fungi</taxon>
        <taxon>Dikarya</taxon>
        <taxon>Ascomycota</taxon>
        <taxon>Pezizomycotina</taxon>
        <taxon>Sordariomycetes</taxon>
        <taxon>Hypocreomycetidae</taxon>
        <taxon>Hypocreales</taxon>
        <taxon>Hypocreaceae</taxon>
        <taxon>Trichoderma</taxon>
    </lineage>
</organism>
<feature type="region of interest" description="Disordered" evidence="1">
    <location>
        <begin position="1"/>
        <end position="64"/>
    </location>
</feature>
<keyword evidence="4" id="KW-1185">Reference proteome</keyword>
<dbReference type="OrthoDB" id="6077919at2759"/>
<feature type="domain" description="C2H2-type" evidence="2">
    <location>
        <begin position="400"/>
        <end position="425"/>
    </location>
</feature>
<name>A0A9P8QKN4_9HYPO</name>
<evidence type="ECO:0000259" key="2">
    <source>
        <dbReference type="SMART" id="SM00355"/>
    </source>
</evidence>
<dbReference type="GO" id="GO:0006357">
    <property type="term" value="P:regulation of transcription by RNA polymerase II"/>
    <property type="evidence" value="ECO:0007669"/>
    <property type="project" value="TreeGrafter"/>
</dbReference>
<comment type="caution">
    <text evidence="3">The sequence shown here is derived from an EMBL/GenBank/DDBJ whole genome shotgun (WGS) entry which is preliminary data.</text>
</comment>
<evidence type="ECO:0000256" key="1">
    <source>
        <dbReference type="SAM" id="MobiDB-lite"/>
    </source>
</evidence>
<reference evidence="3" key="1">
    <citation type="submission" date="2021-08" db="EMBL/GenBank/DDBJ databases">
        <title>Chromosome-Level Trichoderma cornu-damae using Hi-C Data.</title>
        <authorList>
            <person name="Kim C.S."/>
        </authorList>
    </citation>
    <scope>NUCLEOTIDE SEQUENCE</scope>
    <source>
        <strain evidence="3">KA19-0412C</strain>
    </source>
</reference>
<evidence type="ECO:0000313" key="3">
    <source>
        <dbReference type="EMBL" id="KAH6604092.1"/>
    </source>
</evidence>
<dbReference type="PANTHER" id="PTHR46179:SF19">
    <property type="entry name" value="C2H2 FINGER DOMAIN TRANSCRIPTION FACTOR (EUROFUNG)-RELATED"/>
    <property type="match status" value="1"/>
</dbReference>
<gene>
    <name evidence="3" type="ORF">Trco_007538</name>
</gene>
<dbReference type="AlphaFoldDB" id="A0A9P8QKN4"/>
<evidence type="ECO:0000313" key="4">
    <source>
        <dbReference type="Proteomes" id="UP000827724"/>
    </source>
</evidence>
<feature type="compositionally biased region" description="Polar residues" evidence="1">
    <location>
        <begin position="1"/>
        <end position="18"/>
    </location>
</feature>
<dbReference type="PANTHER" id="PTHR46179">
    <property type="entry name" value="ZINC FINGER PROTEIN"/>
    <property type="match status" value="1"/>
</dbReference>
<dbReference type="InterPro" id="IPR013087">
    <property type="entry name" value="Znf_C2H2_type"/>
</dbReference>
<feature type="region of interest" description="Disordered" evidence="1">
    <location>
        <begin position="108"/>
        <end position="136"/>
    </location>
</feature>
<feature type="domain" description="C2H2-type" evidence="2">
    <location>
        <begin position="465"/>
        <end position="490"/>
    </location>
</feature>
<dbReference type="Proteomes" id="UP000827724">
    <property type="component" value="Unassembled WGS sequence"/>
</dbReference>
<dbReference type="Gene3D" id="3.30.160.60">
    <property type="entry name" value="Classic Zinc Finger"/>
    <property type="match status" value="1"/>
</dbReference>
<feature type="compositionally biased region" description="Polar residues" evidence="1">
    <location>
        <begin position="254"/>
        <end position="266"/>
    </location>
</feature>
<feature type="compositionally biased region" description="Basic and acidic residues" evidence="1">
    <location>
        <begin position="283"/>
        <end position="293"/>
    </location>
</feature>
<accession>A0A9P8QKN4</accession>
<feature type="region of interest" description="Disordered" evidence="1">
    <location>
        <begin position="197"/>
        <end position="363"/>
    </location>
</feature>
<feature type="compositionally biased region" description="Low complexity" evidence="1">
    <location>
        <begin position="210"/>
        <end position="245"/>
    </location>
</feature>
<protein>
    <submittedName>
        <fullName evidence="3">Meiosis mei2</fullName>
    </submittedName>
</protein>
<dbReference type="InterPro" id="IPR036236">
    <property type="entry name" value="Znf_C2H2_sf"/>
</dbReference>
<feature type="compositionally biased region" description="Polar residues" evidence="1">
    <location>
        <begin position="344"/>
        <end position="354"/>
    </location>
</feature>
<dbReference type="InterPro" id="IPR051061">
    <property type="entry name" value="Zinc_finger_trans_reg"/>
</dbReference>
<dbReference type="SUPFAM" id="SSF57667">
    <property type="entry name" value="beta-beta-alpha zinc fingers"/>
    <property type="match status" value="1"/>
</dbReference>